<name>A0A3B0ZK75_9ZZZZ</name>
<accession>A0A3B0ZK75</accession>
<evidence type="ECO:0000313" key="1">
    <source>
        <dbReference type="EMBL" id="VAW93865.1"/>
    </source>
</evidence>
<sequence>MNMLIRNIKLVFFVSLMMVGLSSFVTTNAIADKHESMDISEFHQIIDVINSSDIPDKVKNQLLRDLKVTLIENVRRANIPESTKRTIIMDIESSP</sequence>
<reference evidence="1" key="1">
    <citation type="submission" date="2018-06" db="EMBL/GenBank/DDBJ databases">
        <authorList>
            <person name="Zhirakovskaya E."/>
        </authorList>
    </citation>
    <scope>NUCLEOTIDE SEQUENCE</scope>
</reference>
<organism evidence="1">
    <name type="scientific">hydrothermal vent metagenome</name>
    <dbReference type="NCBI Taxonomy" id="652676"/>
    <lineage>
        <taxon>unclassified sequences</taxon>
        <taxon>metagenomes</taxon>
        <taxon>ecological metagenomes</taxon>
    </lineage>
</organism>
<protein>
    <submittedName>
        <fullName evidence="1">Uncharacterized protein</fullName>
    </submittedName>
</protein>
<dbReference type="AlphaFoldDB" id="A0A3B0ZK75"/>
<gene>
    <name evidence="1" type="ORF">MNBD_GAMMA23-765</name>
</gene>
<proteinExistence type="predicted"/>
<dbReference type="EMBL" id="UOFT01000034">
    <property type="protein sequence ID" value="VAW93865.1"/>
    <property type="molecule type" value="Genomic_DNA"/>
</dbReference>